<dbReference type="Proteomes" id="UP000430345">
    <property type="component" value="Unassembled WGS sequence"/>
</dbReference>
<protein>
    <submittedName>
        <fullName evidence="1">dUTPase</fullName>
    </submittedName>
</protein>
<dbReference type="PIRSF" id="PIRSF030140">
    <property type="entry name" value="UCP030140"/>
    <property type="match status" value="1"/>
</dbReference>
<sequence length="158" mass="18505">MDLDKFFFHQEQLNKQLLIDKSLNNYKVTARKHLALQVRLSELANETKCFVYWNQNDIKISKQIVLEKYIECLSHILTIGIDKNYNLCYSIKIKPNDYCLSDQFLNLLIDINDLIISPSVDHYNTLFEDFLSLGITLGFSTNKLEEIFFSKDLCKIAL</sequence>
<accession>A0A6I1MKY8</accession>
<evidence type="ECO:0000313" key="1">
    <source>
        <dbReference type="EMBL" id="MPQ43403.1"/>
    </source>
</evidence>
<keyword evidence="2" id="KW-1185">Reference proteome</keyword>
<organism evidence="1 2">
    <name type="scientific">Clostridium tarantellae</name>
    <dbReference type="NCBI Taxonomy" id="39493"/>
    <lineage>
        <taxon>Bacteria</taxon>
        <taxon>Bacillati</taxon>
        <taxon>Bacillota</taxon>
        <taxon>Clostridia</taxon>
        <taxon>Eubacteriales</taxon>
        <taxon>Clostridiaceae</taxon>
        <taxon>Clostridium</taxon>
    </lineage>
</organism>
<dbReference type="InterPro" id="IPR016947">
    <property type="entry name" value="UCP030140"/>
</dbReference>
<dbReference type="SUPFAM" id="SSF101386">
    <property type="entry name" value="all-alpha NTP pyrophosphatases"/>
    <property type="match status" value="1"/>
</dbReference>
<dbReference type="Gene3D" id="1.10.4010.10">
    <property type="entry name" value="Type II deoxyuridine triphosphatase"/>
    <property type="match status" value="1"/>
</dbReference>
<comment type="caution">
    <text evidence="1">The sequence shown here is derived from an EMBL/GenBank/DDBJ whole genome shotgun (WGS) entry which is preliminary data.</text>
</comment>
<gene>
    <name evidence="1" type="ORF">GBZ86_06475</name>
</gene>
<reference evidence="1 2" key="1">
    <citation type="submission" date="2019-10" db="EMBL/GenBank/DDBJ databases">
        <title>The Genome Sequence of Clostridium tarantellae Isolated from Fish Brain.</title>
        <authorList>
            <person name="Bano L."/>
            <person name="Kiel M."/>
            <person name="Sales G."/>
            <person name="Doxey A.C."/>
            <person name="Mansfield M.J."/>
            <person name="Schiavone M."/>
            <person name="Rossetto O."/>
            <person name="Pirazzini M."/>
            <person name="Dobrindt U."/>
            <person name="Montecucco C."/>
        </authorList>
    </citation>
    <scope>NUCLEOTIDE SEQUENCE [LARGE SCALE GENOMIC DNA]</scope>
    <source>
        <strain evidence="1 2">DSM 3997</strain>
    </source>
</reference>
<proteinExistence type="predicted"/>
<evidence type="ECO:0000313" key="2">
    <source>
        <dbReference type="Proteomes" id="UP000430345"/>
    </source>
</evidence>
<dbReference type="RefSeq" id="WP_152888890.1">
    <property type="nucleotide sequence ID" value="NZ_WHJC01000065.1"/>
</dbReference>
<name>A0A6I1MKY8_9CLOT</name>
<dbReference type="Pfam" id="PF08761">
    <property type="entry name" value="dUTPase_2"/>
    <property type="match status" value="1"/>
</dbReference>
<dbReference type="EMBL" id="WHJC01000065">
    <property type="protein sequence ID" value="MPQ43403.1"/>
    <property type="molecule type" value="Genomic_DNA"/>
</dbReference>
<dbReference type="AlphaFoldDB" id="A0A6I1MKY8"/>
<dbReference type="InterPro" id="IPR014871">
    <property type="entry name" value="dUTPase/dCTP_pyrophosphatase"/>
</dbReference>
<dbReference type="OrthoDB" id="5506143at2"/>